<accession>A0A4R5NL87</accession>
<dbReference type="InterPro" id="IPR001173">
    <property type="entry name" value="Glyco_trans_2-like"/>
</dbReference>
<dbReference type="Gene3D" id="3.90.550.10">
    <property type="entry name" value="Spore Coat Polysaccharide Biosynthesis Protein SpsA, Chain A"/>
    <property type="match status" value="1"/>
</dbReference>
<evidence type="ECO:0000313" key="4">
    <source>
        <dbReference type="Proteomes" id="UP000294854"/>
    </source>
</evidence>
<reference evidence="3 4" key="1">
    <citation type="journal article" date="2019" name="Appl. Microbiol. Biotechnol.">
        <title>Uncovering carbohydrate metabolism through a genotype-phenotype association study of 56 lactic acid bacteria genomes.</title>
        <authorList>
            <person name="Buron-Moles G."/>
            <person name="Chailyan A."/>
            <person name="Dolejs I."/>
            <person name="Forster J."/>
            <person name="Miks M.H."/>
        </authorList>
    </citation>
    <scope>NUCLEOTIDE SEQUENCE [LARGE SCALE GENOMIC DNA]</scope>
    <source>
        <strain evidence="3 4">ATCC 49373</strain>
    </source>
</reference>
<keyword evidence="1" id="KW-0472">Membrane</keyword>
<dbReference type="PANTHER" id="PTHR43685:SF2">
    <property type="entry name" value="GLYCOSYLTRANSFERASE 2-LIKE DOMAIN-CONTAINING PROTEIN"/>
    <property type="match status" value="1"/>
</dbReference>
<feature type="transmembrane region" description="Helical" evidence="1">
    <location>
        <begin position="12"/>
        <end position="35"/>
    </location>
</feature>
<dbReference type="InterPro" id="IPR050834">
    <property type="entry name" value="Glycosyltransf_2"/>
</dbReference>
<dbReference type="AlphaFoldDB" id="A0A4R5NL87"/>
<dbReference type="STRING" id="1122149.FD44_GL001474"/>
<evidence type="ECO:0000259" key="2">
    <source>
        <dbReference type="Pfam" id="PF00535"/>
    </source>
</evidence>
<organism evidence="3 4">
    <name type="scientific">Secundilactobacillus malefermentans</name>
    <dbReference type="NCBI Taxonomy" id="176292"/>
    <lineage>
        <taxon>Bacteria</taxon>
        <taxon>Bacillati</taxon>
        <taxon>Bacillota</taxon>
        <taxon>Bacilli</taxon>
        <taxon>Lactobacillales</taxon>
        <taxon>Lactobacillaceae</taxon>
        <taxon>Secundilactobacillus</taxon>
    </lineage>
</organism>
<gene>
    <name evidence="3" type="ORF">C5L31_000316</name>
</gene>
<dbReference type="PANTHER" id="PTHR43685">
    <property type="entry name" value="GLYCOSYLTRANSFERASE"/>
    <property type="match status" value="1"/>
</dbReference>
<keyword evidence="1" id="KW-1133">Transmembrane helix</keyword>
<dbReference type="CDD" id="cd06423">
    <property type="entry name" value="CESA_like"/>
    <property type="match status" value="1"/>
</dbReference>
<keyword evidence="1" id="KW-0812">Transmembrane</keyword>
<dbReference type="Proteomes" id="UP000294854">
    <property type="component" value="Unassembled WGS sequence"/>
</dbReference>
<feature type="domain" description="Glycosyltransferase 2-like" evidence="2">
    <location>
        <begin position="57"/>
        <end position="170"/>
    </location>
</feature>
<comment type="caution">
    <text evidence="3">The sequence shown here is derived from an EMBL/GenBank/DDBJ whole genome shotgun (WGS) entry which is preliminary data.</text>
</comment>
<dbReference type="EMBL" id="PUFO01000066">
    <property type="protein sequence ID" value="TDG75442.1"/>
    <property type="molecule type" value="Genomic_DNA"/>
</dbReference>
<dbReference type="InterPro" id="IPR029044">
    <property type="entry name" value="Nucleotide-diphossugar_trans"/>
</dbReference>
<evidence type="ECO:0000313" key="3">
    <source>
        <dbReference type="EMBL" id="TDG75442.1"/>
    </source>
</evidence>
<protein>
    <recommendedName>
        <fullName evidence="2">Glycosyltransferase 2-like domain-containing protein</fullName>
    </recommendedName>
</protein>
<dbReference type="SUPFAM" id="SSF53448">
    <property type="entry name" value="Nucleotide-diphospho-sugar transferases"/>
    <property type="match status" value="1"/>
</dbReference>
<dbReference type="Pfam" id="PF00535">
    <property type="entry name" value="Glycos_transf_2"/>
    <property type="match status" value="1"/>
</dbReference>
<proteinExistence type="predicted"/>
<sequence length="187" mass="21337">MRYWIETTLLSMGFWLTWSLIPLIVELIPAFLKAIKLLFTQFRKHKLDIPDKMPMISLIVPVYNSEETLFECIQSIANSTYPSNLIQIILADNQSTDDSFGAFAHAQNEFKDLHMQLIHTEKGKAKALNFAIYESIGTYIINIDSDGILEKNALMNMVLRFENDYDVAAMTGTILPQKKLIQSTSNL</sequence>
<evidence type="ECO:0000256" key="1">
    <source>
        <dbReference type="SAM" id="Phobius"/>
    </source>
</evidence>
<keyword evidence="4" id="KW-1185">Reference proteome</keyword>
<name>A0A4R5NL87_9LACO</name>